<dbReference type="SUPFAM" id="SSF109998">
    <property type="entry name" value="Triger factor/SurA peptide-binding domain-like"/>
    <property type="match status" value="1"/>
</dbReference>
<organism evidence="6 7">
    <name type="scientific">Paraburkholderia edwinii</name>
    <dbReference type="NCBI Taxonomy" id="2861782"/>
    <lineage>
        <taxon>Bacteria</taxon>
        <taxon>Pseudomonadati</taxon>
        <taxon>Pseudomonadota</taxon>
        <taxon>Betaproteobacteria</taxon>
        <taxon>Burkholderiales</taxon>
        <taxon>Burkholderiaceae</taxon>
        <taxon>Paraburkholderia</taxon>
    </lineage>
</organism>
<dbReference type="PANTHER" id="PTHR47245:SF3">
    <property type="entry name" value="PEPTIDYL-PROLYL CIS-TRANS ISOMERASE, PPIC-TYPE-RELATED"/>
    <property type="match status" value="1"/>
</dbReference>
<dbReference type="PROSITE" id="PS01096">
    <property type="entry name" value="PPIC_PPIASE_1"/>
    <property type="match status" value="1"/>
</dbReference>
<sequence>MKKVAMVVGSAVLALSCAAHAKDDVVARAGDATVTQADMTQFLQALSPDVRTRLAADPTKLDQLVRAKLATTAVLAEAHAKGWDKQPQVTALIDEARRDVILRSYLASVSAPPADYPSDADLQAAYSRNPQLFTQPHAVRLSQIYIATPANADAATLDKVRKQAADLARQARASGADFGALAKANSQEPQSAANGGDMGFVPDGLLMPEIRKAVEGMKAGDIAGPLQTSSGFHVIKLTDTRAQSVRPLADVKEQLRAQLRQQREAQNAQAYMAKLAGPSAAPIDEDALKKALAAVH</sequence>
<reference evidence="6 7" key="1">
    <citation type="submission" date="2021-07" db="EMBL/GenBank/DDBJ databases">
        <title>Paraburkholderia edwinii protects Aspergillus sp. from phenazines by acting as a toxin sponge.</title>
        <authorList>
            <person name="Dahlstrom K.M."/>
            <person name="Newman D.K."/>
        </authorList>
    </citation>
    <scope>NUCLEOTIDE SEQUENCE [LARGE SCALE GENOMIC DNA]</scope>
    <source>
        <strain evidence="6 7">Pe01</strain>
    </source>
</reference>
<dbReference type="EMBL" id="CP080096">
    <property type="protein sequence ID" value="QYD72422.1"/>
    <property type="molecule type" value="Genomic_DNA"/>
</dbReference>
<dbReference type="RefSeq" id="WP_219801846.1">
    <property type="nucleotide sequence ID" value="NZ_CP080096.1"/>
</dbReference>
<keyword evidence="3" id="KW-0697">Rotamase</keyword>
<dbReference type="InterPro" id="IPR046357">
    <property type="entry name" value="PPIase_dom_sf"/>
</dbReference>
<evidence type="ECO:0000313" key="6">
    <source>
        <dbReference type="EMBL" id="QYD72422.1"/>
    </source>
</evidence>
<dbReference type="GO" id="GO:0016853">
    <property type="term" value="F:isomerase activity"/>
    <property type="evidence" value="ECO:0007669"/>
    <property type="project" value="UniProtKB-KW"/>
</dbReference>
<evidence type="ECO:0000313" key="7">
    <source>
        <dbReference type="Proteomes" id="UP000826462"/>
    </source>
</evidence>
<dbReference type="InterPro" id="IPR000297">
    <property type="entry name" value="PPIase_PpiC"/>
</dbReference>
<evidence type="ECO:0000256" key="3">
    <source>
        <dbReference type="PROSITE-ProRule" id="PRU00278"/>
    </source>
</evidence>
<feature type="signal peptide" evidence="4">
    <location>
        <begin position="1"/>
        <end position="21"/>
    </location>
</feature>
<keyword evidence="7" id="KW-1185">Reference proteome</keyword>
<dbReference type="InterPro" id="IPR023058">
    <property type="entry name" value="PPIase_PpiC_CS"/>
</dbReference>
<feature type="chain" id="PRO_5046327455" evidence="4">
    <location>
        <begin position="22"/>
        <end position="296"/>
    </location>
</feature>
<dbReference type="Proteomes" id="UP000826462">
    <property type="component" value="Chromosome 2"/>
</dbReference>
<protein>
    <submittedName>
        <fullName evidence="6">Peptidylprolyl isomerase</fullName>
    </submittedName>
</protein>
<dbReference type="InterPro" id="IPR027304">
    <property type="entry name" value="Trigger_fact/SurA_dom_sf"/>
</dbReference>
<dbReference type="PANTHER" id="PTHR47245">
    <property type="entry name" value="PEPTIDYLPROLYL ISOMERASE"/>
    <property type="match status" value="1"/>
</dbReference>
<feature type="domain" description="PpiC" evidence="5">
    <location>
        <begin position="136"/>
        <end position="239"/>
    </location>
</feature>
<name>A0ABX8UTV1_9BURK</name>
<dbReference type="SUPFAM" id="SSF54534">
    <property type="entry name" value="FKBP-like"/>
    <property type="match status" value="1"/>
</dbReference>
<keyword evidence="4" id="KW-0732">Signal</keyword>
<dbReference type="InterPro" id="IPR050245">
    <property type="entry name" value="PrsA_foldase"/>
</dbReference>
<proteinExistence type="inferred from homology"/>
<dbReference type="PROSITE" id="PS50198">
    <property type="entry name" value="PPIC_PPIASE_2"/>
    <property type="match status" value="1"/>
</dbReference>
<comment type="similarity">
    <text evidence="1">Belongs to the PpiC/parvulin rotamase family.</text>
</comment>
<accession>A0ABX8UTV1</accession>
<evidence type="ECO:0000256" key="4">
    <source>
        <dbReference type="SAM" id="SignalP"/>
    </source>
</evidence>
<evidence type="ECO:0000259" key="5">
    <source>
        <dbReference type="PROSITE" id="PS50198"/>
    </source>
</evidence>
<keyword evidence="2 3" id="KW-0413">Isomerase</keyword>
<dbReference type="Gene3D" id="3.10.50.40">
    <property type="match status" value="1"/>
</dbReference>
<gene>
    <name evidence="6" type="ORF">KZJ38_22085</name>
</gene>
<dbReference type="Pfam" id="PF00639">
    <property type="entry name" value="Rotamase"/>
    <property type="match status" value="1"/>
</dbReference>
<evidence type="ECO:0000256" key="2">
    <source>
        <dbReference type="ARBA" id="ARBA00023235"/>
    </source>
</evidence>
<dbReference type="PROSITE" id="PS51257">
    <property type="entry name" value="PROKAR_LIPOPROTEIN"/>
    <property type="match status" value="1"/>
</dbReference>
<evidence type="ECO:0000256" key="1">
    <source>
        <dbReference type="ARBA" id="ARBA00007656"/>
    </source>
</evidence>